<evidence type="ECO:0000256" key="2">
    <source>
        <dbReference type="ARBA" id="ARBA00008496"/>
    </source>
</evidence>
<comment type="pathway">
    <text evidence="1">Protein modification; peptidyl-diphthamide biosynthesis.</text>
</comment>
<dbReference type="EMBL" id="JADGJQ010000002">
    <property type="protein sequence ID" value="KAJ3185161.1"/>
    <property type="molecule type" value="Genomic_DNA"/>
</dbReference>
<evidence type="ECO:0000256" key="11">
    <source>
        <dbReference type="ARBA" id="ARBA00032849"/>
    </source>
</evidence>
<keyword evidence="6" id="KW-0547">Nucleotide-binding</keyword>
<dbReference type="PANTHER" id="PTHR12196">
    <property type="entry name" value="DOMAIN OF UNKNOWN FUNCTION 71 DUF71 -CONTAINING PROTEIN"/>
    <property type="match status" value="1"/>
</dbReference>
<dbReference type="InterPro" id="IPR014729">
    <property type="entry name" value="Rossmann-like_a/b/a_fold"/>
</dbReference>
<comment type="catalytic activity">
    <reaction evidence="12">
        <text>diphthine-[translation elongation factor 2] + NH4(+) + ATP = diphthamide-[translation elongation factor 2] + AMP + diphosphate + H(+)</text>
        <dbReference type="Rhea" id="RHEA:19753"/>
        <dbReference type="Rhea" id="RHEA-COMP:10172"/>
        <dbReference type="Rhea" id="RHEA-COMP:10174"/>
        <dbReference type="ChEBI" id="CHEBI:15378"/>
        <dbReference type="ChEBI" id="CHEBI:16692"/>
        <dbReference type="ChEBI" id="CHEBI:28938"/>
        <dbReference type="ChEBI" id="CHEBI:30616"/>
        <dbReference type="ChEBI" id="CHEBI:33019"/>
        <dbReference type="ChEBI" id="CHEBI:82696"/>
        <dbReference type="ChEBI" id="CHEBI:456215"/>
        <dbReference type="EC" id="6.3.1.14"/>
    </reaction>
</comment>
<feature type="domain" description="Diphthamide synthase" evidence="13">
    <location>
        <begin position="1"/>
        <end position="234"/>
    </location>
</feature>
<gene>
    <name evidence="14" type="primary">ATPBD4</name>
    <name evidence="14" type="ORF">HDU87_002728</name>
</gene>
<dbReference type="InterPro" id="IPR030662">
    <property type="entry name" value="DPH6/MJ0570"/>
</dbReference>
<dbReference type="CDD" id="cd01994">
    <property type="entry name" value="AANH_PF0828-like"/>
    <property type="match status" value="1"/>
</dbReference>
<dbReference type="FunFam" id="3.40.50.620:FF:000069">
    <property type="entry name" value="diphthine--ammonia ligase"/>
    <property type="match status" value="1"/>
</dbReference>
<dbReference type="InterPro" id="IPR006175">
    <property type="entry name" value="YjgF/YER057c/UK114"/>
</dbReference>
<evidence type="ECO:0000256" key="1">
    <source>
        <dbReference type="ARBA" id="ARBA00005156"/>
    </source>
</evidence>
<comment type="caution">
    <text evidence="14">The sequence shown here is derived from an EMBL/GenBank/DDBJ whole genome shotgun (WGS) entry which is preliminary data.</text>
</comment>
<dbReference type="FunFam" id="3.90.1490.10:FF:000001">
    <property type="entry name" value="Diphthine--ammonia ligase"/>
    <property type="match status" value="1"/>
</dbReference>
<dbReference type="AlphaFoldDB" id="A0AAD5TTX7"/>
<dbReference type="InterPro" id="IPR035959">
    <property type="entry name" value="RutC-like_sf"/>
</dbReference>
<dbReference type="InterPro" id="IPR002761">
    <property type="entry name" value="Diphthami_syn_dom"/>
</dbReference>
<dbReference type="GO" id="GO:0005524">
    <property type="term" value="F:ATP binding"/>
    <property type="evidence" value="ECO:0007669"/>
    <property type="project" value="UniProtKB-KW"/>
</dbReference>
<evidence type="ECO:0000256" key="8">
    <source>
        <dbReference type="ARBA" id="ARBA00029814"/>
    </source>
</evidence>
<dbReference type="GO" id="GO:0017178">
    <property type="term" value="F:diphthine-ammonia ligase activity"/>
    <property type="evidence" value="ECO:0007669"/>
    <property type="project" value="UniProtKB-EC"/>
</dbReference>
<dbReference type="SUPFAM" id="SSF55298">
    <property type="entry name" value="YjgF-like"/>
    <property type="match status" value="2"/>
</dbReference>
<keyword evidence="7" id="KW-0067">ATP-binding</keyword>
<accession>A0AAD5TTX7</accession>
<dbReference type="NCBIfam" id="TIGR00290">
    <property type="entry name" value="MJ0570_dom"/>
    <property type="match status" value="1"/>
</dbReference>
<protein>
    <recommendedName>
        <fullName evidence="4">Diphthine--ammonia ligase</fullName>
        <ecNumber evidence="3">6.3.1.14</ecNumber>
    </recommendedName>
    <alternativeName>
        <fullName evidence="9">ATP-binding domain-containing protein 4</fullName>
    </alternativeName>
    <alternativeName>
        <fullName evidence="8">Diphthamide synthase</fullName>
    </alternativeName>
    <alternativeName>
        <fullName evidence="10">Diphthamide synthetase</fullName>
    </alternativeName>
    <alternativeName>
        <fullName evidence="11">Protein DPH6 homolog</fullName>
    </alternativeName>
</protein>
<evidence type="ECO:0000256" key="7">
    <source>
        <dbReference type="ARBA" id="ARBA00022840"/>
    </source>
</evidence>
<comment type="similarity">
    <text evidence="2">Belongs to the Diphthine--ammonia ligase family.</text>
</comment>
<dbReference type="Gene3D" id="3.30.1330.40">
    <property type="entry name" value="RutC-like"/>
    <property type="match status" value="2"/>
</dbReference>
<evidence type="ECO:0000256" key="4">
    <source>
        <dbReference type="ARBA" id="ARBA00018426"/>
    </source>
</evidence>
<keyword evidence="5" id="KW-0436">Ligase</keyword>
<evidence type="ECO:0000256" key="6">
    <source>
        <dbReference type="ARBA" id="ARBA00022741"/>
    </source>
</evidence>
<dbReference type="EC" id="6.3.1.14" evidence="3"/>
<dbReference type="GO" id="GO:0017183">
    <property type="term" value="P:protein histidyl modification to diphthamide"/>
    <property type="evidence" value="ECO:0007669"/>
    <property type="project" value="TreeGrafter"/>
</dbReference>
<dbReference type="Gene3D" id="3.40.50.620">
    <property type="entry name" value="HUPs"/>
    <property type="match status" value="1"/>
</dbReference>
<evidence type="ECO:0000256" key="5">
    <source>
        <dbReference type="ARBA" id="ARBA00022598"/>
    </source>
</evidence>
<evidence type="ECO:0000256" key="10">
    <source>
        <dbReference type="ARBA" id="ARBA00031552"/>
    </source>
</evidence>
<dbReference type="Pfam" id="PF01902">
    <property type="entry name" value="Diphthami_syn_2"/>
    <property type="match status" value="1"/>
</dbReference>
<dbReference type="CDD" id="cd06155">
    <property type="entry name" value="eu_AANH_C_1"/>
    <property type="match status" value="1"/>
</dbReference>
<evidence type="ECO:0000256" key="3">
    <source>
        <dbReference type="ARBA" id="ARBA00012089"/>
    </source>
</evidence>
<sequence>MLVVALLSGGKDSCFNMLNCVANGHTIVALANLRPPIAEGKDELDSYMYQTVGHDAIDMYADCMGVPLFRREITGRSLARDADYKVTQHDEVEDLLELLKDVQKAFPDVQGVSSGAILSSYQRVRVENVCARLGLTSLAYMWRREQDELMQEIVSVGLDAVLIKVASLGLTERHLGKSLKEMYPHLLTIHDRFGAHICGEGGEFETLTLDCPIFKKRIVLDEVKIVTHSDDAIAVVAYLQISRAHTEPKDPADIGLSDEVRGVLLRNPMAAEPTIPTAWAAESPAEDVTRKCLPPIVISPEPPSPSDCRPRTRSSGSYLTISGVAAYGLPNPFATESIEAETAEIMTFIQAQLAAHELDWDGVIMIHVYIRDMALFGRFNAVYAKYLGLNPPPRVTVQASVPAPDSAVQIDVVASRTRKETLHVQSVSYWAPANIGPYSQAATVGEQVYTAGQIGLIPATMQLPESGEPSFASETFLSLCSLARVADAVGCSLDADAAICVAYITDASRADEARKHTTAGPLLIVTVPGLPRGAQIEWAALFTVPPKPVIIDSSDEEAEDALEVVQVARTTSKSVDIGDTGSCAASAWTRGRVFTFAGTACTPPSSSSPSAPPITLQLITALLHTLATTALDAAARILPATRRKQPALHRAVITVRLFCSDEVPHAWVRRAIADLAAAESGGGGNGGGGVFSDVPVSVVMVPYVEGGALMGLVGHGER</sequence>
<evidence type="ECO:0000256" key="12">
    <source>
        <dbReference type="ARBA" id="ARBA00048108"/>
    </source>
</evidence>
<evidence type="ECO:0000313" key="14">
    <source>
        <dbReference type="EMBL" id="KAJ3185161.1"/>
    </source>
</evidence>
<proteinExistence type="inferred from homology"/>
<dbReference type="PANTHER" id="PTHR12196:SF2">
    <property type="entry name" value="DIPHTHINE--AMMONIA LIGASE"/>
    <property type="match status" value="1"/>
</dbReference>
<dbReference type="Proteomes" id="UP001212152">
    <property type="component" value="Unassembled WGS sequence"/>
</dbReference>
<organism evidence="14 15">
    <name type="scientific">Geranomyces variabilis</name>
    <dbReference type="NCBI Taxonomy" id="109894"/>
    <lineage>
        <taxon>Eukaryota</taxon>
        <taxon>Fungi</taxon>
        <taxon>Fungi incertae sedis</taxon>
        <taxon>Chytridiomycota</taxon>
        <taxon>Chytridiomycota incertae sedis</taxon>
        <taxon>Chytridiomycetes</taxon>
        <taxon>Spizellomycetales</taxon>
        <taxon>Powellomycetaceae</taxon>
        <taxon>Geranomyces</taxon>
    </lineage>
</organism>
<reference evidence="14" key="1">
    <citation type="submission" date="2020-05" db="EMBL/GenBank/DDBJ databases">
        <title>Phylogenomic resolution of chytrid fungi.</title>
        <authorList>
            <person name="Stajich J.E."/>
            <person name="Amses K."/>
            <person name="Simmons R."/>
            <person name="Seto K."/>
            <person name="Myers J."/>
            <person name="Bonds A."/>
            <person name="Quandt C.A."/>
            <person name="Barry K."/>
            <person name="Liu P."/>
            <person name="Grigoriev I."/>
            <person name="Longcore J.E."/>
            <person name="James T.Y."/>
        </authorList>
    </citation>
    <scope>NUCLEOTIDE SEQUENCE</scope>
    <source>
        <strain evidence="14">JEL0379</strain>
    </source>
</reference>
<evidence type="ECO:0000259" key="13">
    <source>
        <dbReference type="Pfam" id="PF01902"/>
    </source>
</evidence>
<keyword evidence="15" id="KW-1185">Reference proteome</keyword>
<name>A0AAD5TTX7_9FUNG</name>
<dbReference type="SUPFAM" id="SSF52402">
    <property type="entry name" value="Adenine nucleotide alpha hydrolases-like"/>
    <property type="match status" value="1"/>
</dbReference>
<dbReference type="Pfam" id="PF01042">
    <property type="entry name" value="Ribonuc_L-PSP"/>
    <property type="match status" value="2"/>
</dbReference>
<evidence type="ECO:0000313" key="15">
    <source>
        <dbReference type="Proteomes" id="UP001212152"/>
    </source>
</evidence>
<dbReference type="Gene3D" id="3.90.1490.10">
    <property type="entry name" value="putative n-type atp pyrophosphatase, domain 2"/>
    <property type="match status" value="1"/>
</dbReference>
<evidence type="ECO:0000256" key="9">
    <source>
        <dbReference type="ARBA" id="ARBA00031202"/>
    </source>
</evidence>
<dbReference type="CDD" id="cd06156">
    <property type="entry name" value="eu_AANH_C_2"/>
    <property type="match status" value="1"/>
</dbReference>